<evidence type="ECO:0000313" key="6">
    <source>
        <dbReference type="EMBL" id="KHO00456.1"/>
    </source>
</evidence>
<dbReference type="Pfam" id="PF00089">
    <property type="entry name" value="Trypsin"/>
    <property type="match status" value="1"/>
</dbReference>
<dbReference type="InterPro" id="IPR050121">
    <property type="entry name" value="Cytochrome_P450_monoxygenase"/>
</dbReference>
<feature type="domain" description="Peptidase S1" evidence="5">
    <location>
        <begin position="525"/>
        <end position="618"/>
    </location>
</feature>
<comment type="caution">
    <text evidence="6">The sequence shown here is derived from an EMBL/GenBank/DDBJ whole genome shotgun (WGS) entry which is preliminary data.</text>
</comment>
<dbReference type="GO" id="GO:0020037">
    <property type="term" value="F:heme binding"/>
    <property type="evidence" value="ECO:0007669"/>
    <property type="project" value="InterPro"/>
</dbReference>
<dbReference type="InterPro" id="IPR009003">
    <property type="entry name" value="Peptidase_S1_PA"/>
</dbReference>
<dbReference type="PRINTS" id="PR00463">
    <property type="entry name" value="EP450I"/>
</dbReference>
<evidence type="ECO:0000259" key="5">
    <source>
        <dbReference type="Pfam" id="PF00089"/>
    </source>
</evidence>
<sequence>MHILGARSQYTRSSWYNGLQFEPGKNNIISMRDDALHAVIRAKMAGGYSGKEVEYLEFKIDKSVGNLVSLLESYVRGNRPFDLARKIQYFALDVISELAFGEPFGDLTADSDVHNLVEDIETYLPHLIVSTVMSWMIPVLSLPIFRPLMPSEHDVLGVGRLVGIAKKVAAERYGPSRKIQRDMVGSFVARGLTQEQTENEIAAQMYVRRQNGWDSHGLLDRLTLLTRHPDCSIAGSDTTATGIRATFLHVMTNPRVLARLQAEIRDSELSWPAATDAEIRLMPFAQATIKEGLRVLPPVAGFMSKEVPADGDCWDGLSLPPGTRVGLCMMGILRQKHVFGEDADEFRPERWLDATPEMEKTWGLVFGSGKWACLGKEIARMELNKVLVEVGFPLPDSTFSPNCRPADAAALWTGPETLRPHLGRSHEALEHSTGVWETVTRKRQDKRAFSTFEEHSAAGYGVSPAALSAVVIAMRNMASVFPARAFEQMPKMILVAAVTLLSAMAPAASALSAIPFEGIPSLGVLYTEDASHHICSAAVVNSKTKNLILTAAHCVHGDGTHLRFAPGYRDGLTPYGTFPVTGAFVDKKWNKDSSVKHDFAILTVGNTIINGTSVPVQNITGGNPIKYRASHRSVVHVMSYNNHEPRPVRCHVSTYKGPHSNLAFNCRSFKGGSSGGPMLVDYNPNKKLGRIIGTIGGFQSGGCTEKTSYSPYFSFGLRRVFLKAMNETGTTTSGDVVRADVPNRC</sequence>
<evidence type="ECO:0000256" key="1">
    <source>
        <dbReference type="ARBA" id="ARBA00022617"/>
    </source>
</evidence>
<dbReference type="InterPro" id="IPR001254">
    <property type="entry name" value="Trypsin_dom"/>
</dbReference>
<dbReference type="SUPFAM" id="SSF48264">
    <property type="entry name" value="Cytochrome P450"/>
    <property type="match status" value="1"/>
</dbReference>
<dbReference type="InterPro" id="IPR001128">
    <property type="entry name" value="Cyt_P450"/>
</dbReference>
<name>A0A0B2X579_METAS</name>
<dbReference type="SUPFAM" id="SSF50494">
    <property type="entry name" value="Trypsin-like serine proteases"/>
    <property type="match status" value="1"/>
</dbReference>
<dbReference type="EMBL" id="AZHE01000002">
    <property type="protein sequence ID" value="KHO00456.1"/>
    <property type="molecule type" value="Genomic_DNA"/>
</dbReference>
<dbReference type="GO" id="GO:0006508">
    <property type="term" value="P:proteolysis"/>
    <property type="evidence" value="ECO:0007669"/>
    <property type="project" value="InterPro"/>
</dbReference>
<keyword evidence="6" id="KW-0560">Oxidoreductase</keyword>
<dbReference type="Gene3D" id="1.10.630.10">
    <property type="entry name" value="Cytochrome P450"/>
    <property type="match status" value="1"/>
</dbReference>
<keyword evidence="3 4" id="KW-0408">Iron</keyword>
<dbReference type="PANTHER" id="PTHR24305">
    <property type="entry name" value="CYTOCHROME P450"/>
    <property type="match status" value="1"/>
</dbReference>
<evidence type="ECO:0000256" key="2">
    <source>
        <dbReference type="ARBA" id="ARBA00022723"/>
    </source>
</evidence>
<comment type="cofactor">
    <cofactor evidence="4">
        <name>heme</name>
        <dbReference type="ChEBI" id="CHEBI:30413"/>
    </cofactor>
</comment>
<dbReference type="STRING" id="1081103.A0A0B2X579"/>
<proteinExistence type="predicted"/>
<dbReference type="GO" id="GO:0004497">
    <property type="term" value="F:monooxygenase activity"/>
    <property type="evidence" value="ECO:0007669"/>
    <property type="project" value="UniProtKB-KW"/>
</dbReference>
<feature type="binding site" description="axial binding residue" evidence="4">
    <location>
        <position position="373"/>
    </location>
    <ligand>
        <name>heme</name>
        <dbReference type="ChEBI" id="CHEBI:30413"/>
    </ligand>
    <ligandPart>
        <name>Fe</name>
        <dbReference type="ChEBI" id="CHEBI:18248"/>
    </ligandPart>
</feature>
<gene>
    <name evidence="6" type="ORF">MAM_01234</name>
</gene>
<evidence type="ECO:0000256" key="3">
    <source>
        <dbReference type="ARBA" id="ARBA00023004"/>
    </source>
</evidence>
<dbReference type="GeneID" id="63735689"/>
<organism evidence="6 7">
    <name type="scientific">Metarhizium album (strain ARSEF 1941)</name>
    <dbReference type="NCBI Taxonomy" id="1081103"/>
    <lineage>
        <taxon>Eukaryota</taxon>
        <taxon>Fungi</taxon>
        <taxon>Dikarya</taxon>
        <taxon>Ascomycota</taxon>
        <taxon>Pezizomycotina</taxon>
        <taxon>Sordariomycetes</taxon>
        <taxon>Hypocreomycetidae</taxon>
        <taxon>Hypocreales</taxon>
        <taxon>Clavicipitaceae</taxon>
        <taxon>Metarhizium</taxon>
    </lineage>
</organism>
<dbReference type="RefSeq" id="XP_040681521.1">
    <property type="nucleotide sequence ID" value="XM_040820033.1"/>
</dbReference>
<dbReference type="PROSITE" id="PS00134">
    <property type="entry name" value="TRYPSIN_HIS"/>
    <property type="match status" value="1"/>
</dbReference>
<keyword evidence="7" id="KW-1185">Reference proteome</keyword>
<dbReference type="InterPro" id="IPR036396">
    <property type="entry name" value="Cyt_P450_sf"/>
</dbReference>
<accession>A0A0B2X579</accession>
<dbReference type="OrthoDB" id="1470350at2759"/>
<reference evidence="6 7" key="1">
    <citation type="journal article" date="2014" name="Proc. Natl. Acad. Sci. U.S.A.">
        <title>Trajectory and genomic determinants of fungal-pathogen speciation and host adaptation.</title>
        <authorList>
            <person name="Hu X."/>
            <person name="Xiao G."/>
            <person name="Zheng P."/>
            <person name="Shang Y."/>
            <person name="Su Y."/>
            <person name="Zhang X."/>
            <person name="Liu X."/>
            <person name="Zhan S."/>
            <person name="St Leger R.J."/>
            <person name="Wang C."/>
        </authorList>
    </citation>
    <scope>NUCLEOTIDE SEQUENCE [LARGE SCALE GENOMIC DNA]</scope>
    <source>
        <strain evidence="6 7">ARSEF 1941</strain>
    </source>
</reference>
<protein>
    <submittedName>
        <fullName evidence="6">Benzoate 4-monooxygenase cytochrome P450</fullName>
    </submittedName>
</protein>
<keyword evidence="1 4" id="KW-0349">Heme</keyword>
<dbReference type="InterPro" id="IPR043504">
    <property type="entry name" value="Peptidase_S1_PA_chymotrypsin"/>
</dbReference>
<dbReference type="Pfam" id="PF00067">
    <property type="entry name" value="p450"/>
    <property type="match status" value="1"/>
</dbReference>
<evidence type="ECO:0000256" key="4">
    <source>
        <dbReference type="PIRSR" id="PIRSR602401-1"/>
    </source>
</evidence>
<dbReference type="Proteomes" id="UP000030816">
    <property type="component" value="Unassembled WGS sequence"/>
</dbReference>
<keyword evidence="2 4" id="KW-0479">Metal-binding</keyword>
<dbReference type="GO" id="GO:0005506">
    <property type="term" value="F:iron ion binding"/>
    <property type="evidence" value="ECO:0007669"/>
    <property type="project" value="InterPro"/>
</dbReference>
<dbReference type="PANTHER" id="PTHR24305:SF168">
    <property type="entry name" value="P450, PUTATIVE (EUROFUNG)-RELATED"/>
    <property type="match status" value="1"/>
</dbReference>
<keyword evidence="6" id="KW-0503">Monooxygenase</keyword>
<dbReference type="GO" id="GO:0016705">
    <property type="term" value="F:oxidoreductase activity, acting on paired donors, with incorporation or reduction of molecular oxygen"/>
    <property type="evidence" value="ECO:0007669"/>
    <property type="project" value="InterPro"/>
</dbReference>
<evidence type="ECO:0000313" key="7">
    <source>
        <dbReference type="Proteomes" id="UP000030816"/>
    </source>
</evidence>
<dbReference type="GO" id="GO:0004252">
    <property type="term" value="F:serine-type endopeptidase activity"/>
    <property type="evidence" value="ECO:0007669"/>
    <property type="project" value="InterPro"/>
</dbReference>
<dbReference type="AlphaFoldDB" id="A0A0B2X579"/>
<dbReference type="InterPro" id="IPR002401">
    <property type="entry name" value="Cyt_P450_E_grp-I"/>
</dbReference>
<dbReference type="HOGENOM" id="CLU_373004_0_0_1"/>
<dbReference type="InterPro" id="IPR018114">
    <property type="entry name" value="TRYPSIN_HIS"/>
</dbReference>
<dbReference type="PRINTS" id="PR00385">
    <property type="entry name" value="P450"/>
</dbReference>
<dbReference type="Gene3D" id="2.40.10.10">
    <property type="entry name" value="Trypsin-like serine proteases"/>
    <property type="match status" value="2"/>
</dbReference>